<dbReference type="PANTHER" id="PTHR39184:SF1">
    <property type="entry name" value="PBSX PHAGE TERMINASE LARGE SUBUNIT"/>
    <property type="match status" value="1"/>
</dbReference>
<feature type="domain" description="Phage terminase large subunit N-terminal" evidence="1">
    <location>
        <begin position="1"/>
        <end position="96"/>
    </location>
</feature>
<sequence>IEEATETKRDDVKQLYKRLRGKSKVLKRLTLCFNPIFRTHWIFKEYFKNWVEGETEYHDDKLSILKTTYKDNLRFLEQDDIDELENEQDPYYREVYTLGNWGILGDLIFTNWKIEDLSGIRNTFGTYYNGLDFGFSNDPSAAGRQAIKEKKLYILQELLYEKGLTNDVIASKLKPAIGKEYIRCDSSEPKSIAELRGYGIEALAARKGPGSVNFGIQYLKQFNIIIDRKCQNAINEIQLYQWKKDK</sequence>
<dbReference type="EMBL" id="BARS01046676">
    <property type="protein sequence ID" value="GAG31720.1"/>
    <property type="molecule type" value="Genomic_DNA"/>
</dbReference>
<dbReference type="InterPro" id="IPR035412">
    <property type="entry name" value="Terminase_L_N"/>
</dbReference>
<organism evidence="3">
    <name type="scientific">marine sediment metagenome</name>
    <dbReference type="NCBI Taxonomy" id="412755"/>
    <lineage>
        <taxon>unclassified sequences</taxon>
        <taxon>metagenomes</taxon>
        <taxon>ecological metagenomes</taxon>
    </lineage>
</organism>
<dbReference type="PANTHER" id="PTHR39184">
    <property type="match status" value="1"/>
</dbReference>
<protein>
    <submittedName>
        <fullName evidence="3">Uncharacterized protein</fullName>
    </submittedName>
</protein>
<evidence type="ECO:0000313" key="3">
    <source>
        <dbReference type="EMBL" id="GAG31720.1"/>
    </source>
</evidence>
<dbReference type="InterPro" id="IPR035413">
    <property type="entry name" value="Terminase_L_C"/>
</dbReference>
<proteinExistence type="predicted"/>
<dbReference type="InterPro" id="IPR027417">
    <property type="entry name" value="P-loop_NTPase"/>
</dbReference>
<comment type="caution">
    <text evidence="3">The sequence shown here is derived from an EMBL/GenBank/DDBJ whole genome shotgun (WGS) entry which is preliminary data.</text>
</comment>
<dbReference type="InterPro" id="IPR052380">
    <property type="entry name" value="Viral_DNA_packaging_terminase"/>
</dbReference>
<dbReference type="Gene3D" id="3.40.50.300">
    <property type="entry name" value="P-loop containing nucleotide triphosphate hydrolases"/>
    <property type="match status" value="1"/>
</dbReference>
<evidence type="ECO:0000259" key="1">
    <source>
        <dbReference type="Pfam" id="PF04466"/>
    </source>
</evidence>
<dbReference type="Gene3D" id="3.30.420.280">
    <property type="match status" value="1"/>
</dbReference>
<feature type="non-terminal residue" evidence="3">
    <location>
        <position position="246"/>
    </location>
</feature>
<gene>
    <name evidence="3" type="ORF">S01H1_70213</name>
</gene>
<reference evidence="3" key="1">
    <citation type="journal article" date="2014" name="Front. Microbiol.">
        <title>High frequency of phylogenetically diverse reductive dehalogenase-homologous genes in deep subseafloor sedimentary metagenomes.</title>
        <authorList>
            <person name="Kawai M."/>
            <person name="Futagami T."/>
            <person name="Toyoda A."/>
            <person name="Takaki Y."/>
            <person name="Nishi S."/>
            <person name="Hori S."/>
            <person name="Arai W."/>
            <person name="Tsubouchi T."/>
            <person name="Morono Y."/>
            <person name="Uchiyama I."/>
            <person name="Ito T."/>
            <person name="Fujiyama A."/>
            <person name="Inagaki F."/>
            <person name="Takami H."/>
        </authorList>
    </citation>
    <scope>NUCLEOTIDE SEQUENCE</scope>
    <source>
        <strain evidence="3">Expedition CK06-06</strain>
    </source>
</reference>
<dbReference type="AlphaFoldDB" id="X0WM40"/>
<dbReference type="Pfam" id="PF17288">
    <property type="entry name" value="Terminase_3C"/>
    <property type="match status" value="1"/>
</dbReference>
<dbReference type="Pfam" id="PF04466">
    <property type="entry name" value="Terminase_3"/>
    <property type="match status" value="1"/>
</dbReference>
<feature type="non-terminal residue" evidence="3">
    <location>
        <position position="1"/>
    </location>
</feature>
<accession>X0WM40</accession>
<feature type="domain" description="Phage terminase large subunit C-terminal" evidence="2">
    <location>
        <begin position="132"/>
        <end position="246"/>
    </location>
</feature>
<evidence type="ECO:0000259" key="2">
    <source>
        <dbReference type="Pfam" id="PF17288"/>
    </source>
</evidence>
<name>X0WM40_9ZZZZ</name>